<sequence length="293" mass="33128">KPHTQFQNIQPTMYRAAYQKGFLTVLYSVGSSPLNNWSSYTKNGYIKRIYDEDIKSLVLEIMGSNVSTTFIHCPSECKEQLGIKLPFLVLLIKNMHKYFCFEVKIQDDQRFMRRFRVSNFQSKTSVKPFCTAMPMGMSPGWNQIQFNLADFTRRAYGSNYLETVSLQLHANVRIRRIYFADKLYTEAELPNDYRLMGKPKDLKKPEKQFKVQATARPPSPLNTGRGEPGPSKDTDAEATGPATDPMSEPEPALQKSPSPPVPQKVPSPAASAPPEPATEEPAPQTEATEEAYY</sequence>
<evidence type="ECO:0000313" key="3">
    <source>
        <dbReference type="EMBL" id="AAL68150.2"/>
    </source>
</evidence>
<feature type="non-terminal residue" evidence="3">
    <location>
        <position position="1"/>
    </location>
</feature>
<dbReference type="Pfam" id="PF05018">
    <property type="entry name" value="CFA20_dom"/>
    <property type="match status" value="1"/>
</dbReference>
<dbReference type="InterPro" id="IPR007714">
    <property type="entry name" value="CFA20_dom"/>
</dbReference>
<evidence type="ECO:0000313" key="4">
    <source>
        <dbReference type="FlyBase" id="FBgn0032291"/>
    </source>
</evidence>
<dbReference type="Bgee" id="FBgn0032291">
    <property type="expression patterns" value="Expressed in early elongation stage spermatid (Drosophila) in testis and 23 other cell types or tissues"/>
</dbReference>
<dbReference type="FlyBase" id="FBgn0032291">
    <property type="gene designation" value="CG17118"/>
</dbReference>
<dbReference type="AGR" id="FB:FBgn0032291"/>
<proteinExistence type="evidence at transcript level"/>
<protein>
    <submittedName>
        <fullName evidence="3">AT30334p</fullName>
    </submittedName>
</protein>
<dbReference type="InterPro" id="IPR040441">
    <property type="entry name" value="CFA20/CFAP20DC"/>
</dbReference>
<dbReference type="PhylomeDB" id="Q7JYP4"/>
<organism evidence="3">
    <name type="scientific">Drosophila melanogaster</name>
    <name type="common">Fruit fly</name>
    <dbReference type="NCBI Taxonomy" id="7227"/>
    <lineage>
        <taxon>Eukaryota</taxon>
        <taxon>Metazoa</taxon>
        <taxon>Ecdysozoa</taxon>
        <taxon>Arthropoda</taxon>
        <taxon>Hexapoda</taxon>
        <taxon>Insecta</taxon>
        <taxon>Pterygota</taxon>
        <taxon>Neoptera</taxon>
        <taxon>Endopterygota</taxon>
        <taxon>Diptera</taxon>
        <taxon>Brachycera</taxon>
        <taxon>Muscomorpha</taxon>
        <taxon>Ephydroidea</taxon>
        <taxon>Drosophilidae</taxon>
        <taxon>Drosophila</taxon>
        <taxon>Sophophora</taxon>
    </lineage>
</organism>
<feature type="domain" description="CFA20" evidence="2">
    <location>
        <begin position="13"/>
        <end position="196"/>
    </location>
</feature>
<gene>
    <name evidence="3 4" type="ORF">CG17118</name>
</gene>
<dbReference type="EMBL" id="AY075283">
    <property type="protein sequence ID" value="AAL68150.2"/>
    <property type="molecule type" value="mRNA"/>
</dbReference>
<dbReference type="PANTHER" id="PTHR12458">
    <property type="entry name" value="ORF PROTEIN"/>
    <property type="match status" value="1"/>
</dbReference>
<dbReference type="VEuPathDB" id="VectorBase:FBgn0032291"/>
<dbReference type="IntAct" id="Q7JYP4">
    <property type="interactions" value="5"/>
</dbReference>
<dbReference type="OrthoDB" id="7486196at2759"/>
<dbReference type="HOGENOM" id="CLU_060610_0_0_1"/>
<evidence type="ECO:0000259" key="2">
    <source>
        <dbReference type="Pfam" id="PF05018"/>
    </source>
</evidence>
<dbReference type="AlphaFoldDB" id="Q7JYP4"/>
<feature type="region of interest" description="Disordered" evidence="1">
    <location>
        <begin position="195"/>
        <end position="293"/>
    </location>
</feature>
<feature type="compositionally biased region" description="Pro residues" evidence="1">
    <location>
        <begin position="257"/>
        <end position="276"/>
    </location>
</feature>
<name>Q7JYP4_DROME</name>
<dbReference type="ExpressionAtlas" id="Q7JYP4">
    <property type="expression patterns" value="baseline and differential"/>
</dbReference>
<feature type="compositionally biased region" description="Basic and acidic residues" evidence="1">
    <location>
        <begin position="198"/>
        <end position="209"/>
    </location>
</feature>
<accession>Q7JYP4</accession>
<reference evidence="3" key="1">
    <citation type="submission" date="2003-02" db="EMBL/GenBank/DDBJ databases">
        <authorList>
            <person name="Stapleton M."/>
            <person name="Brokstein P."/>
            <person name="Hong L."/>
            <person name="Agbayani A."/>
            <person name="Carlson J."/>
            <person name="Champe M."/>
            <person name="Chavez C."/>
            <person name="Dorsett V."/>
            <person name="Dresnek D."/>
            <person name="Farfan D."/>
            <person name="Frise E."/>
            <person name="George R."/>
            <person name="Gonzalez M."/>
            <person name="Guarin H."/>
            <person name="Kronmiller B."/>
            <person name="Li P."/>
            <person name="Liao G."/>
            <person name="Miranda A."/>
            <person name="Mungall C.J."/>
            <person name="Nunoo J."/>
            <person name="Pacleb J."/>
            <person name="Paragas V."/>
            <person name="Park S."/>
            <person name="Patel S."/>
            <person name="Phouanenavong S."/>
            <person name="Wan K."/>
            <person name="Yu C."/>
            <person name="Lewis S.E."/>
            <person name="Rubin G.M."/>
            <person name="Celniker S."/>
        </authorList>
    </citation>
    <scope>NUCLEOTIDE SEQUENCE</scope>
</reference>
<evidence type="ECO:0000256" key="1">
    <source>
        <dbReference type="SAM" id="MobiDB-lite"/>
    </source>
</evidence>